<evidence type="ECO:0000313" key="4">
    <source>
        <dbReference type="EMBL" id="WER44058.1"/>
    </source>
</evidence>
<dbReference type="Proteomes" id="UP000254396">
    <property type="component" value="Unassembled WGS sequence"/>
</dbReference>
<name>A0A1G1SDZ5_ENTFL</name>
<dbReference type="Proteomes" id="UP001222182">
    <property type="component" value="Chromosome"/>
</dbReference>
<dbReference type="NCBIfam" id="NF047581">
    <property type="entry name" value="gp105_phage_fam"/>
    <property type="match status" value="1"/>
</dbReference>
<reference evidence="1 5" key="1">
    <citation type="submission" date="2018-04" db="EMBL/GenBank/DDBJ databases">
        <authorList>
            <person name="Van Tyne D."/>
        </authorList>
    </citation>
    <scope>NUCLEOTIDE SEQUENCE [LARGE SCALE GENOMIC DNA]</scope>
    <source>
        <strain evidence="1 5">B2535</strain>
    </source>
</reference>
<gene>
    <name evidence="1" type="ORF">DAI13_07450</name>
    <name evidence="2" type="ORF">NCTC13379_02350</name>
    <name evidence="4" type="ORF">P0083_07255</name>
    <name evidence="3" type="ORF">P0D81_09730</name>
</gene>
<dbReference type="Proteomes" id="UP001221642">
    <property type="component" value="Chromosome"/>
</dbReference>
<sequence>MQSMTTYDAKEVSTIIDNVVQFGFQDGDMVSFSKDNSYIEVQTDAQGQSSAAKNNDNLGTFTINLSQNSPCNKQLMALANGRKEFAISVTHSTEKAWASKAYIEKTPDGSFGKGVPTRSYTIKALDYKHEYN</sequence>
<dbReference type="EMBL" id="CP119159">
    <property type="protein sequence ID" value="WEH21353.1"/>
    <property type="molecule type" value="Genomic_DNA"/>
</dbReference>
<dbReference type="EMBL" id="PZZH01000001">
    <property type="protein sequence ID" value="PTN77586.1"/>
    <property type="molecule type" value="Genomic_DNA"/>
</dbReference>
<dbReference type="RefSeq" id="WP_002377526.1">
    <property type="nucleotide sequence ID" value="NZ_AP018538.1"/>
</dbReference>
<evidence type="ECO:0000313" key="7">
    <source>
        <dbReference type="Proteomes" id="UP001221642"/>
    </source>
</evidence>
<organism evidence="1 5">
    <name type="scientific">Enterococcus faecalis</name>
    <name type="common">Streptococcus faecalis</name>
    <dbReference type="NCBI Taxonomy" id="1351"/>
    <lineage>
        <taxon>Bacteria</taxon>
        <taxon>Bacillati</taxon>
        <taxon>Bacillota</taxon>
        <taxon>Bacilli</taxon>
        <taxon>Lactobacillales</taxon>
        <taxon>Enterococcaceae</taxon>
        <taxon>Enterococcus</taxon>
    </lineage>
</organism>
<accession>A0A1G1SDZ5</accession>
<evidence type="ECO:0000313" key="5">
    <source>
        <dbReference type="Proteomes" id="UP000244140"/>
    </source>
</evidence>
<protein>
    <recommendedName>
        <fullName evidence="9">DUF3277 family protein</fullName>
    </recommendedName>
</protein>
<dbReference type="AlphaFoldDB" id="A0A1G1SDZ5"/>
<evidence type="ECO:0000313" key="8">
    <source>
        <dbReference type="Proteomes" id="UP001222182"/>
    </source>
</evidence>
<reference evidence="4 8" key="4">
    <citation type="submission" date="2023-03" db="EMBL/GenBank/DDBJ databases">
        <title>Complete genome sequence of an Enterococcus faecalis urinary isolate.</title>
        <authorList>
            <person name="Brauer A.L."/>
            <person name="Armbruster C.E."/>
        </authorList>
    </citation>
    <scope>NUCLEOTIDE SEQUENCE [LARGE SCALE GENOMIC DNA]</scope>
    <source>
        <strain evidence="4 8">3143</strain>
    </source>
</reference>
<reference evidence="3 7" key="3">
    <citation type="submission" date="2023-02" db="EMBL/GenBank/DDBJ databases">
        <title>Results of the 2020 Genomic Proficiency Test for the network of European Union Reference Laboratory for Antimicrobial Resistance assessing whole genome sequencing capacities.</title>
        <authorList>
            <person name="Hoffmann M."/>
            <person name="Luo Y."/>
            <person name="Sorensen L.H."/>
            <person name="Pedersen S.K."/>
            <person name="Hendriksen R.S."/>
        </authorList>
    </citation>
    <scope>NUCLEOTIDE SEQUENCE [LARGE SCALE GENOMIC DNA]</scope>
    <source>
        <strain evidence="3 7">GENOMIC22-006</strain>
    </source>
</reference>
<evidence type="ECO:0000313" key="6">
    <source>
        <dbReference type="Proteomes" id="UP000254396"/>
    </source>
</evidence>
<dbReference type="EMBL" id="UGIX01000001">
    <property type="protein sequence ID" value="STP66926.1"/>
    <property type="molecule type" value="Genomic_DNA"/>
</dbReference>
<reference evidence="2 6" key="2">
    <citation type="submission" date="2018-06" db="EMBL/GenBank/DDBJ databases">
        <authorList>
            <consortium name="Pathogen Informatics"/>
            <person name="Doyle S."/>
        </authorList>
    </citation>
    <scope>NUCLEOTIDE SEQUENCE [LARGE SCALE GENOMIC DNA]</scope>
    <source>
        <strain evidence="2 6">NCTC13379</strain>
    </source>
</reference>
<proteinExistence type="predicted"/>
<dbReference type="Pfam" id="PF11681">
    <property type="entry name" value="Phage_Tube_PhiTE"/>
    <property type="match status" value="1"/>
</dbReference>
<dbReference type="EMBL" id="CP119528">
    <property type="protein sequence ID" value="WER44058.1"/>
    <property type="molecule type" value="Genomic_DNA"/>
</dbReference>
<dbReference type="Proteomes" id="UP000244140">
    <property type="component" value="Unassembled WGS sequence"/>
</dbReference>
<evidence type="ECO:0000313" key="3">
    <source>
        <dbReference type="EMBL" id="WEH21353.1"/>
    </source>
</evidence>
<evidence type="ECO:0000313" key="2">
    <source>
        <dbReference type="EMBL" id="STP66926.1"/>
    </source>
</evidence>
<evidence type="ECO:0000313" key="1">
    <source>
        <dbReference type="EMBL" id="PTN77586.1"/>
    </source>
</evidence>
<evidence type="ECO:0008006" key="9">
    <source>
        <dbReference type="Google" id="ProtNLM"/>
    </source>
</evidence>
<dbReference type="InterPro" id="IPR021695">
    <property type="entry name" value="Phage_KPP10_Orf10"/>
</dbReference>